<dbReference type="Proteomes" id="UP001271007">
    <property type="component" value="Unassembled WGS sequence"/>
</dbReference>
<dbReference type="InterPro" id="IPR042099">
    <property type="entry name" value="ANL_N_sf"/>
</dbReference>
<dbReference type="GO" id="GO:0004467">
    <property type="term" value="F:long-chain fatty acid-CoA ligase activity"/>
    <property type="evidence" value="ECO:0007669"/>
    <property type="project" value="TreeGrafter"/>
</dbReference>
<keyword evidence="7" id="KW-0436">Ligase</keyword>
<dbReference type="FunFam" id="3.30.300.30:FF:000002">
    <property type="entry name" value="Long-chain fatty acid transport protein 1"/>
    <property type="match status" value="1"/>
</dbReference>
<dbReference type="InterPro" id="IPR000873">
    <property type="entry name" value="AMP-dep_synth/lig_dom"/>
</dbReference>
<keyword evidence="22" id="KW-1185">Reference proteome</keyword>
<protein>
    <recommendedName>
        <fullName evidence="18">Very long-chain fatty acid transport protein</fullName>
    </recommendedName>
    <alternativeName>
        <fullName evidence="19">Very-long-chain acyl-CoA synthetase</fullName>
    </alternativeName>
</protein>
<keyword evidence="15" id="KW-0576">Peroxisome</keyword>
<evidence type="ECO:0000259" key="20">
    <source>
        <dbReference type="Pfam" id="PF00501"/>
    </source>
</evidence>
<evidence type="ECO:0000256" key="8">
    <source>
        <dbReference type="ARBA" id="ARBA00022677"/>
    </source>
</evidence>
<evidence type="ECO:0000256" key="3">
    <source>
        <dbReference type="ARBA" id="ARBA00004651"/>
    </source>
</evidence>
<evidence type="ECO:0000256" key="10">
    <source>
        <dbReference type="ARBA" id="ARBA00022741"/>
    </source>
</evidence>
<comment type="caution">
    <text evidence="21">The sequence shown here is derived from an EMBL/GenBank/DDBJ whole genome shotgun (WGS) entry which is preliminary data.</text>
</comment>
<comment type="catalytic activity">
    <reaction evidence="16">
        <text>a very long-chain fatty acid + ATP + CoA = a very long-chain fatty acyl-CoA + AMP + diphosphate</text>
        <dbReference type="Rhea" id="RHEA:54536"/>
        <dbReference type="ChEBI" id="CHEBI:30616"/>
        <dbReference type="ChEBI" id="CHEBI:33019"/>
        <dbReference type="ChEBI" id="CHEBI:57287"/>
        <dbReference type="ChEBI" id="CHEBI:58950"/>
        <dbReference type="ChEBI" id="CHEBI:138261"/>
        <dbReference type="ChEBI" id="CHEBI:456215"/>
    </reaction>
</comment>
<dbReference type="GO" id="GO:0005524">
    <property type="term" value="F:ATP binding"/>
    <property type="evidence" value="ECO:0007669"/>
    <property type="project" value="UniProtKB-KW"/>
</dbReference>
<dbReference type="PANTHER" id="PTHR43107:SF6">
    <property type="entry name" value="ACYL-COA SYNTHETASE FAMILY PROTEIN (CEFD1), PUTATIVE (AFU_ORTHOLOGUE AFUA_6G03630)-RELATED"/>
    <property type="match status" value="1"/>
</dbReference>
<dbReference type="InterPro" id="IPR045851">
    <property type="entry name" value="AMP-bd_C_sf"/>
</dbReference>
<evidence type="ECO:0000256" key="6">
    <source>
        <dbReference type="ARBA" id="ARBA00022475"/>
    </source>
</evidence>
<evidence type="ECO:0000256" key="14">
    <source>
        <dbReference type="ARBA" id="ARBA00023136"/>
    </source>
</evidence>
<evidence type="ECO:0000256" key="1">
    <source>
        <dbReference type="ARBA" id="ARBA00004502"/>
    </source>
</evidence>
<dbReference type="SUPFAM" id="SSF56801">
    <property type="entry name" value="Acetyl-CoA synthetase-like"/>
    <property type="match status" value="1"/>
</dbReference>
<evidence type="ECO:0000256" key="19">
    <source>
        <dbReference type="ARBA" id="ARBA00078285"/>
    </source>
</evidence>
<dbReference type="GO" id="GO:0005778">
    <property type="term" value="C:peroxisomal membrane"/>
    <property type="evidence" value="ECO:0007669"/>
    <property type="project" value="UniProtKB-SubCell"/>
</dbReference>
<name>A0AAJ0LV73_9PEZI</name>
<dbReference type="GO" id="GO:0005811">
    <property type="term" value="C:lipid droplet"/>
    <property type="evidence" value="ECO:0007669"/>
    <property type="project" value="UniProtKB-SubCell"/>
</dbReference>
<keyword evidence="6" id="KW-1003">Cell membrane</keyword>
<organism evidence="21 22">
    <name type="scientific">Extremus antarcticus</name>
    <dbReference type="NCBI Taxonomy" id="702011"/>
    <lineage>
        <taxon>Eukaryota</taxon>
        <taxon>Fungi</taxon>
        <taxon>Dikarya</taxon>
        <taxon>Ascomycota</taxon>
        <taxon>Pezizomycotina</taxon>
        <taxon>Dothideomycetes</taxon>
        <taxon>Dothideomycetidae</taxon>
        <taxon>Mycosphaerellales</taxon>
        <taxon>Extremaceae</taxon>
        <taxon>Extremus</taxon>
    </lineage>
</organism>
<keyword evidence="8" id="KW-0551">Lipid droplet</keyword>
<reference evidence="21" key="1">
    <citation type="submission" date="2023-04" db="EMBL/GenBank/DDBJ databases">
        <title>Black Yeasts Isolated from many extreme environments.</title>
        <authorList>
            <person name="Coleine C."/>
            <person name="Stajich J.E."/>
            <person name="Selbmann L."/>
        </authorList>
    </citation>
    <scope>NUCLEOTIDE SEQUENCE</scope>
    <source>
        <strain evidence="21">CCFEE 5312</strain>
    </source>
</reference>
<evidence type="ECO:0000256" key="15">
    <source>
        <dbReference type="ARBA" id="ARBA00023140"/>
    </source>
</evidence>
<evidence type="ECO:0000256" key="9">
    <source>
        <dbReference type="ARBA" id="ARBA00022692"/>
    </source>
</evidence>
<dbReference type="GO" id="GO:0009898">
    <property type="term" value="C:cytoplasmic side of plasma membrane"/>
    <property type="evidence" value="ECO:0007669"/>
    <property type="project" value="TreeGrafter"/>
</dbReference>
<keyword evidence="9" id="KW-0812">Transmembrane</keyword>
<evidence type="ECO:0000256" key="12">
    <source>
        <dbReference type="ARBA" id="ARBA00022989"/>
    </source>
</evidence>
<accession>A0AAJ0LV73</accession>
<comment type="function">
    <text evidence="17">Acyl-CoA synthetase required for both the import of long chain fatty acids (LCFAs) (C14-C18) and the activation very long chain fatty acids (VLCFAs) (C20-C26) by esterification of the fatty acids into metabolically active CoA-thioesters for subsequent degradation or incorporation into phospholipids. The transport and fatty acyl-CoA synthetase activities are genetically separable and are thus independent activities. Esterifies VLCFAs in the peroxisome matrix. The VLCFAs are actively transported into peroxisomes by a PXA1-PXA2 heterodimeric transporter in the peroxisomal membrane.</text>
</comment>
<feature type="domain" description="AMP-dependent synthetase/ligase" evidence="20">
    <location>
        <begin position="61"/>
        <end position="379"/>
    </location>
</feature>
<evidence type="ECO:0000256" key="13">
    <source>
        <dbReference type="ARBA" id="ARBA00023055"/>
    </source>
</evidence>
<dbReference type="Gene3D" id="3.40.50.12780">
    <property type="entry name" value="N-terminal domain of ligase-like"/>
    <property type="match status" value="1"/>
</dbReference>
<evidence type="ECO:0000256" key="11">
    <source>
        <dbReference type="ARBA" id="ARBA00022840"/>
    </source>
</evidence>
<dbReference type="FunFam" id="3.40.50.12780:FF:000019">
    <property type="entry name" value="Long-chain fatty acid transporter"/>
    <property type="match status" value="1"/>
</dbReference>
<proteinExistence type="inferred from homology"/>
<dbReference type="AlphaFoldDB" id="A0AAJ0LV73"/>
<keyword evidence="13" id="KW-0445">Lipid transport</keyword>
<keyword evidence="12" id="KW-1133">Transmembrane helix</keyword>
<evidence type="ECO:0000256" key="17">
    <source>
        <dbReference type="ARBA" id="ARBA00060276"/>
    </source>
</evidence>
<comment type="subcellular location">
    <subcellularLocation>
        <location evidence="3">Cell membrane</location>
        <topology evidence="3">Multi-pass membrane protein</topology>
    </subcellularLocation>
    <subcellularLocation>
        <location evidence="1">Lipid droplet</location>
    </subcellularLocation>
    <subcellularLocation>
        <location evidence="2">Peroxisome membrane</location>
        <topology evidence="2">Multi-pass membrane protein</topology>
    </subcellularLocation>
</comment>
<keyword evidence="5" id="KW-0813">Transport</keyword>
<dbReference type="PROSITE" id="PS00455">
    <property type="entry name" value="AMP_BINDING"/>
    <property type="match status" value="1"/>
</dbReference>
<evidence type="ECO:0000256" key="2">
    <source>
        <dbReference type="ARBA" id="ARBA00004585"/>
    </source>
</evidence>
<dbReference type="GO" id="GO:0044539">
    <property type="term" value="P:long-chain fatty acid import into cell"/>
    <property type="evidence" value="ECO:0007669"/>
    <property type="project" value="TreeGrafter"/>
</dbReference>
<evidence type="ECO:0000256" key="7">
    <source>
        <dbReference type="ARBA" id="ARBA00022598"/>
    </source>
</evidence>
<gene>
    <name evidence="21" type="ORF">LTR09_002410</name>
</gene>
<comment type="similarity">
    <text evidence="4">Belongs to the ATP-dependent AMP-binding enzyme family.</text>
</comment>
<keyword evidence="10" id="KW-0547">Nucleotide-binding</keyword>
<evidence type="ECO:0000313" key="21">
    <source>
        <dbReference type="EMBL" id="KAK3056617.1"/>
    </source>
</evidence>
<evidence type="ECO:0000256" key="18">
    <source>
        <dbReference type="ARBA" id="ARBA00068795"/>
    </source>
</evidence>
<dbReference type="EMBL" id="JAWDJX010000005">
    <property type="protein sequence ID" value="KAK3056617.1"/>
    <property type="molecule type" value="Genomic_DNA"/>
</dbReference>
<dbReference type="Pfam" id="PF00501">
    <property type="entry name" value="AMP-binding"/>
    <property type="match status" value="1"/>
</dbReference>
<dbReference type="InterPro" id="IPR020845">
    <property type="entry name" value="AMP-binding_CS"/>
</dbReference>
<sequence length="641" mass="72272">MALTAGATIAAVSAAAAYLDAKYHIRKDLANISEGRQLAKLGQKLVGRPAQQNRRSLWYRFEEQALRLKDEGCIWYRSQPTEPATEYTWTQTYDNSCRYAQFLLQNGVMPGDLISTYQTNSPEFMFGLMGSWAIGSAPAWINYNLGGDGLVHCLKVSSSKVVLVDEDAVCRERIEEQRHRIENELGMKIVILDAETKALIAGMAPTRPENAYRDGVTGTFPIFIFYTSGTTGHPKACPFETQRSYGLSVSRQRTTGLKGGPNADTWYNCMPLYHGTGGTTAIACMIGGIRLAIGRKFSVRNFWRDVHDSDANCFVYVGETARYLLAAPASPLDKDHKLKAMYGNGMRPDVWPKFRERFNIPRVNEFFNSTEGMLSLLNVCVGPFHDAHVGHHGAISRYMLRDTYVPVEIDHENSEQLWRDPKTGFARRKSYEEGGEIIVQCKTGKEFVGYWNNPDATNKRFERDVFRKGDLWYKTGDALRRDADGRWFFLDRLGDTFRWKSENVSTAEVAEVLGRFPKLAESNVYGVEIPAHDGRAGCAAIYLEPEHRAAFDWKGLLEHSRKGLPRYAVPVFIRLQQNQTPMHNNKQNKVPLRKEGVDLQKIVGGEVGKDDVLLWVRPGGDCYEPFTQSDWESIAGGKARL</sequence>
<dbReference type="Gene3D" id="3.30.300.30">
    <property type="match status" value="1"/>
</dbReference>
<keyword evidence="11" id="KW-0067">ATP-binding</keyword>
<evidence type="ECO:0000313" key="22">
    <source>
        <dbReference type="Proteomes" id="UP001271007"/>
    </source>
</evidence>
<keyword evidence="14" id="KW-0472">Membrane</keyword>
<evidence type="ECO:0000256" key="5">
    <source>
        <dbReference type="ARBA" id="ARBA00022448"/>
    </source>
</evidence>
<evidence type="ECO:0000256" key="4">
    <source>
        <dbReference type="ARBA" id="ARBA00006432"/>
    </source>
</evidence>
<evidence type="ECO:0000256" key="16">
    <source>
        <dbReference type="ARBA" id="ARBA00051585"/>
    </source>
</evidence>
<dbReference type="GO" id="GO:0005324">
    <property type="term" value="F:long-chain fatty acid transmembrane transporter activity"/>
    <property type="evidence" value="ECO:0007669"/>
    <property type="project" value="TreeGrafter"/>
</dbReference>
<dbReference type="PANTHER" id="PTHR43107">
    <property type="entry name" value="LONG-CHAIN FATTY ACID TRANSPORT PROTEIN"/>
    <property type="match status" value="1"/>
</dbReference>